<name>A0ABZ3J7F5_SPOA4</name>
<dbReference type="PROSITE" id="PS50043">
    <property type="entry name" value="HTH_LUXR_2"/>
    <property type="match status" value="1"/>
</dbReference>
<evidence type="ECO:0000256" key="4">
    <source>
        <dbReference type="ARBA" id="ARBA00023163"/>
    </source>
</evidence>
<dbReference type="Proteomes" id="UP000216052">
    <property type="component" value="Chromosome"/>
</dbReference>
<dbReference type="RefSeq" id="WP_093793029.1">
    <property type="nucleotide sequence ID" value="NZ_CP155571.1"/>
</dbReference>
<evidence type="ECO:0000256" key="3">
    <source>
        <dbReference type="ARBA" id="ARBA00023125"/>
    </source>
</evidence>
<evidence type="ECO:0000256" key="2">
    <source>
        <dbReference type="ARBA" id="ARBA00023015"/>
    </source>
</evidence>
<feature type="modified residue" description="4-aspartylphosphate" evidence="5">
    <location>
        <position position="55"/>
    </location>
</feature>
<proteinExistence type="predicted"/>
<dbReference type="SUPFAM" id="SSF46894">
    <property type="entry name" value="C-terminal effector domain of the bipartite response regulators"/>
    <property type="match status" value="1"/>
</dbReference>
<dbReference type="InterPro" id="IPR039420">
    <property type="entry name" value="WalR-like"/>
</dbReference>
<dbReference type="PANTHER" id="PTHR43214">
    <property type="entry name" value="TWO-COMPONENT RESPONSE REGULATOR"/>
    <property type="match status" value="1"/>
</dbReference>
<organism evidence="8 9">
    <name type="scientific">Sporomusa acidovorans (strain ATCC 49682 / DSM 3132 / Mol)</name>
    <dbReference type="NCBI Taxonomy" id="1123286"/>
    <lineage>
        <taxon>Bacteria</taxon>
        <taxon>Bacillati</taxon>
        <taxon>Bacillota</taxon>
        <taxon>Negativicutes</taxon>
        <taxon>Selenomonadales</taxon>
        <taxon>Sporomusaceae</taxon>
        <taxon>Sporomusa</taxon>
    </lineage>
</organism>
<sequence>MPIRLVIADDHALLRQGIKNVLSLESDLDVVGEAADGDEAIHAVENLKPDILLLDVNMPRMNGLEVTRRLKDAHAAVKVIILTMHDDENYVLEVIKSGAVGYLLKDIEPGMLVKAIRIVYEGQSFIYPTLAQRLFGEFSRQEERRHETPAGMARRREERLTYREVEVLQLIGQGMSNQEIAHKLFLSEKTVKNHLTNIFRKINVVDRTQAVLYAIKHKIVVLE</sequence>
<dbReference type="PROSITE" id="PS00622">
    <property type="entry name" value="HTH_LUXR_1"/>
    <property type="match status" value="1"/>
</dbReference>
<evidence type="ECO:0000256" key="5">
    <source>
        <dbReference type="PROSITE-ProRule" id="PRU00169"/>
    </source>
</evidence>
<dbReference type="PRINTS" id="PR00038">
    <property type="entry name" value="HTHLUXR"/>
</dbReference>
<keyword evidence="1 5" id="KW-0597">Phosphoprotein</keyword>
<dbReference type="CDD" id="cd17535">
    <property type="entry name" value="REC_NarL-like"/>
    <property type="match status" value="1"/>
</dbReference>
<evidence type="ECO:0000313" key="9">
    <source>
        <dbReference type="Proteomes" id="UP000216052"/>
    </source>
</evidence>
<gene>
    <name evidence="8" type="primary">degU_1</name>
    <name evidence="8" type="ORF">SPACI_042090</name>
</gene>
<reference evidence="8" key="1">
    <citation type="submission" date="2024-05" db="EMBL/GenBank/DDBJ databases">
        <title>Isolation and characterization of Sporomusa carbonis sp. nov., a carboxydotrophic hydrogenogen in the genus of Sporomusa isolated from a charcoal burning pile.</title>
        <authorList>
            <person name="Boeer T."/>
            <person name="Rosenbaum F."/>
            <person name="Eysell L."/>
            <person name="Mueller V."/>
            <person name="Daniel R."/>
            <person name="Poehlein A."/>
        </authorList>
    </citation>
    <scope>NUCLEOTIDE SEQUENCE [LARGE SCALE GENOMIC DNA]</scope>
    <source>
        <strain evidence="8">DSM 3132</strain>
    </source>
</reference>
<dbReference type="Pfam" id="PF00072">
    <property type="entry name" value="Response_reg"/>
    <property type="match status" value="1"/>
</dbReference>
<keyword evidence="9" id="KW-1185">Reference proteome</keyword>
<dbReference type="InterPro" id="IPR011006">
    <property type="entry name" value="CheY-like_superfamily"/>
</dbReference>
<evidence type="ECO:0000313" key="8">
    <source>
        <dbReference type="EMBL" id="XFO74100.1"/>
    </source>
</evidence>
<evidence type="ECO:0000259" key="7">
    <source>
        <dbReference type="PROSITE" id="PS50110"/>
    </source>
</evidence>
<dbReference type="InterPro" id="IPR058245">
    <property type="entry name" value="NreC/VraR/RcsB-like_REC"/>
</dbReference>
<dbReference type="Gene3D" id="3.40.50.2300">
    <property type="match status" value="1"/>
</dbReference>
<evidence type="ECO:0000259" key="6">
    <source>
        <dbReference type="PROSITE" id="PS50043"/>
    </source>
</evidence>
<feature type="domain" description="HTH luxR-type" evidence="6">
    <location>
        <begin position="153"/>
        <end position="218"/>
    </location>
</feature>
<keyword evidence="4" id="KW-0804">Transcription</keyword>
<evidence type="ECO:0000256" key="1">
    <source>
        <dbReference type="ARBA" id="ARBA00022553"/>
    </source>
</evidence>
<dbReference type="SMART" id="SM00448">
    <property type="entry name" value="REC"/>
    <property type="match status" value="1"/>
</dbReference>
<feature type="domain" description="Response regulatory" evidence="7">
    <location>
        <begin position="4"/>
        <end position="120"/>
    </location>
</feature>
<dbReference type="Pfam" id="PF00196">
    <property type="entry name" value="GerE"/>
    <property type="match status" value="1"/>
</dbReference>
<dbReference type="SMART" id="SM00421">
    <property type="entry name" value="HTH_LUXR"/>
    <property type="match status" value="1"/>
</dbReference>
<dbReference type="SUPFAM" id="SSF52172">
    <property type="entry name" value="CheY-like"/>
    <property type="match status" value="1"/>
</dbReference>
<dbReference type="InterPro" id="IPR000792">
    <property type="entry name" value="Tscrpt_reg_LuxR_C"/>
</dbReference>
<dbReference type="InterPro" id="IPR016032">
    <property type="entry name" value="Sig_transdc_resp-reg_C-effctor"/>
</dbReference>
<dbReference type="CDD" id="cd06170">
    <property type="entry name" value="LuxR_C_like"/>
    <property type="match status" value="1"/>
</dbReference>
<keyword evidence="2" id="KW-0805">Transcription regulation</keyword>
<dbReference type="InterPro" id="IPR001789">
    <property type="entry name" value="Sig_transdc_resp-reg_receiver"/>
</dbReference>
<dbReference type="EMBL" id="CP155571">
    <property type="protein sequence ID" value="XFO74100.1"/>
    <property type="molecule type" value="Genomic_DNA"/>
</dbReference>
<keyword evidence="3" id="KW-0238">DNA-binding</keyword>
<accession>A0ABZ3J7F5</accession>
<protein>
    <submittedName>
        <fullName evidence="8">Transcriptional regulatory protein DegU</fullName>
    </submittedName>
</protein>
<dbReference type="PROSITE" id="PS50110">
    <property type="entry name" value="RESPONSE_REGULATORY"/>
    <property type="match status" value="1"/>
</dbReference>